<dbReference type="InterPro" id="IPR008538">
    <property type="entry name" value="Uma2"/>
</dbReference>
<keyword evidence="3" id="KW-0540">Nuclease</keyword>
<reference evidence="3 4" key="1">
    <citation type="submission" date="2023-07" db="EMBL/GenBank/DDBJ databases">
        <title>Sequencing the genomes of 1000 actinobacteria strains.</title>
        <authorList>
            <person name="Klenk H.-P."/>
        </authorList>
    </citation>
    <scope>NUCLEOTIDE SEQUENCE [LARGE SCALE GENOMIC DNA]</scope>
    <source>
        <strain evidence="3 4">GD13</strain>
    </source>
</reference>
<feature type="domain" description="Putative restriction endonuclease" evidence="2">
    <location>
        <begin position="16"/>
        <end position="174"/>
    </location>
</feature>
<dbReference type="Pfam" id="PF05685">
    <property type="entry name" value="Uma2"/>
    <property type="match status" value="1"/>
</dbReference>
<accession>A0ABT9NJF1</accession>
<feature type="compositionally biased region" description="Basic and acidic residues" evidence="1">
    <location>
        <begin position="12"/>
        <end position="21"/>
    </location>
</feature>
<keyword evidence="4" id="KW-1185">Reference proteome</keyword>
<evidence type="ECO:0000313" key="4">
    <source>
        <dbReference type="Proteomes" id="UP001240447"/>
    </source>
</evidence>
<name>A0ABT9NJF1_9ACTN</name>
<dbReference type="Proteomes" id="UP001240447">
    <property type="component" value="Unassembled WGS sequence"/>
</dbReference>
<dbReference type="SUPFAM" id="SSF52980">
    <property type="entry name" value="Restriction endonuclease-like"/>
    <property type="match status" value="1"/>
</dbReference>
<dbReference type="PANTHER" id="PTHR35400">
    <property type="entry name" value="SLR1083 PROTEIN"/>
    <property type="match status" value="1"/>
</dbReference>
<protein>
    <submittedName>
        <fullName evidence="3">Uma2 family endonuclease</fullName>
    </submittedName>
</protein>
<evidence type="ECO:0000256" key="1">
    <source>
        <dbReference type="SAM" id="MobiDB-lite"/>
    </source>
</evidence>
<dbReference type="EMBL" id="JAUSQM010000001">
    <property type="protein sequence ID" value="MDP9820543.1"/>
    <property type="molecule type" value="Genomic_DNA"/>
</dbReference>
<comment type="caution">
    <text evidence="3">The sequence shown here is derived from an EMBL/GenBank/DDBJ whole genome shotgun (WGS) entry which is preliminary data.</text>
</comment>
<evidence type="ECO:0000313" key="3">
    <source>
        <dbReference type="EMBL" id="MDP9820543.1"/>
    </source>
</evidence>
<dbReference type="Gene3D" id="3.90.1570.10">
    <property type="entry name" value="tt1808, chain A"/>
    <property type="match status" value="1"/>
</dbReference>
<organism evidence="3 4">
    <name type="scientific">Nocardioides massiliensis</name>
    <dbReference type="NCBI Taxonomy" id="1325935"/>
    <lineage>
        <taxon>Bacteria</taxon>
        <taxon>Bacillati</taxon>
        <taxon>Actinomycetota</taxon>
        <taxon>Actinomycetes</taxon>
        <taxon>Propionibacteriales</taxon>
        <taxon>Nocardioidaceae</taxon>
        <taxon>Nocardioides</taxon>
    </lineage>
</organism>
<feature type="region of interest" description="Disordered" evidence="1">
    <location>
        <begin position="1"/>
        <end position="21"/>
    </location>
</feature>
<dbReference type="RefSeq" id="WP_246360333.1">
    <property type="nucleotide sequence ID" value="NZ_CCXJ01000330.1"/>
</dbReference>
<dbReference type="InterPro" id="IPR011335">
    <property type="entry name" value="Restrct_endonuc-II-like"/>
</dbReference>
<sequence length="182" mass="19875">MGVALQSQPMTRAERDALPEDGRRHELIDGMLVMTPAPGVPHQGVVGELYVLLRAALPDDSGMRVMLGPLDVTLAEDTVVEPDLLVARRDDFTEKELPHAPLLAVEVLSPSTRLYDLTLKKARYEKAGCAAYWVIDPLEPRLVAWELVDGAYVEVVSVVGDEAAQLTAPFPVEITPDALVLR</sequence>
<gene>
    <name evidence="3" type="ORF">J2S59_000352</name>
</gene>
<keyword evidence="3" id="KW-0378">Hydrolase</keyword>
<dbReference type="InterPro" id="IPR012296">
    <property type="entry name" value="Nuclease_put_TT1808"/>
</dbReference>
<dbReference type="CDD" id="cd06260">
    <property type="entry name" value="DUF820-like"/>
    <property type="match status" value="1"/>
</dbReference>
<dbReference type="GO" id="GO:0004519">
    <property type="term" value="F:endonuclease activity"/>
    <property type="evidence" value="ECO:0007669"/>
    <property type="project" value="UniProtKB-KW"/>
</dbReference>
<evidence type="ECO:0000259" key="2">
    <source>
        <dbReference type="Pfam" id="PF05685"/>
    </source>
</evidence>
<dbReference type="PANTHER" id="PTHR35400:SF3">
    <property type="entry name" value="SLL1072 PROTEIN"/>
    <property type="match status" value="1"/>
</dbReference>
<proteinExistence type="predicted"/>
<keyword evidence="3" id="KW-0255">Endonuclease</keyword>
<feature type="compositionally biased region" description="Polar residues" evidence="1">
    <location>
        <begin position="1"/>
        <end position="10"/>
    </location>
</feature>